<accession>A0ABQ9WAD9</accession>
<sequence>FSFGCLEPAAGCRRLAPTTLCGPRRLLGGVVPTLRTAFAEGEGGAAGGPGGLAARVGAIAAYASAASTVASSARAVRCCAGRARRGRRAAMEPDSVIEDKTIELMVSAAHWTVCASVRPAPDWPAHLNVRCEAGSGSCPRSRPRPGPLAFSGLGPGRSWPGPLHAPRSLLPLPLSRLRSQLSDDPRSFLL</sequence>
<gene>
    <name evidence="2" type="ORF">P7K49_005476</name>
</gene>
<dbReference type="EMBL" id="JASSZA010000002">
    <property type="protein sequence ID" value="KAK2118589.1"/>
    <property type="molecule type" value="Genomic_DNA"/>
</dbReference>
<feature type="non-terminal residue" evidence="2">
    <location>
        <position position="1"/>
    </location>
</feature>
<name>A0ABQ9WAD9_SAGOE</name>
<feature type="region of interest" description="Disordered" evidence="1">
    <location>
        <begin position="134"/>
        <end position="155"/>
    </location>
</feature>
<reference evidence="2 3" key="1">
    <citation type="submission" date="2023-05" db="EMBL/GenBank/DDBJ databases">
        <title>B98-5 Cell Line De Novo Hybrid Assembly: An Optical Mapping Approach.</title>
        <authorList>
            <person name="Kananen K."/>
            <person name="Auerbach J.A."/>
            <person name="Kautto E."/>
            <person name="Blachly J.S."/>
        </authorList>
    </citation>
    <scope>NUCLEOTIDE SEQUENCE [LARGE SCALE GENOMIC DNA]</scope>
    <source>
        <strain evidence="2">B95-8</strain>
        <tissue evidence="2">Cell line</tissue>
    </source>
</reference>
<keyword evidence="3" id="KW-1185">Reference proteome</keyword>
<comment type="caution">
    <text evidence="2">The sequence shown here is derived from an EMBL/GenBank/DDBJ whole genome shotgun (WGS) entry which is preliminary data.</text>
</comment>
<protein>
    <submittedName>
        <fullName evidence="2">Uncharacterized protein</fullName>
    </submittedName>
</protein>
<evidence type="ECO:0000256" key="1">
    <source>
        <dbReference type="SAM" id="MobiDB-lite"/>
    </source>
</evidence>
<organism evidence="2 3">
    <name type="scientific">Saguinus oedipus</name>
    <name type="common">Cotton-top tamarin</name>
    <name type="synonym">Oedipomidas oedipus</name>
    <dbReference type="NCBI Taxonomy" id="9490"/>
    <lineage>
        <taxon>Eukaryota</taxon>
        <taxon>Metazoa</taxon>
        <taxon>Chordata</taxon>
        <taxon>Craniata</taxon>
        <taxon>Vertebrata</taxon>
        <taxon>Euteleostomi</taxon>
        <taxon>Mammalia</taxon>
        <taxon>Eutheria</taxon>
        <taxon>Euarchontoglires</taxon>
        <taxon>Primates</taxon>
        <taxon>Haplorrhini</taxon>
        <taxon>Platyrrhini</taxon>
        <taxon>Cebidae</taxon>
        <taxon>Callitrichinae</taxon>
        <taxon>Saguinus</taxon>
    </lineage>
</organism>
<proteinExistence type="predicted"/>
<evidence type="ECO:0000313" key="2">
    <source>
        <dbReference type="EMBL" id="KAK2118589.1"/>
    </source>
</evidence>
<dbReference type="Proteomes" id="UP001266305">
    <property type="component" value="Unassembled WGS sequence"/>
</dbReference>
<evidence type="ECO:0000313" key="3">
    <source>
        <dbReference type="Proteomes" id="UP001266305"/>
    </source>
</evidence>